<dbReference type="KEGG" id="vcy:IX92_27300"/>
<reference evidence="2 3" key="1">
    <citation type="submission" date="2014-10" db="EMBL/GenBank/DDBJ databases">
        <title>The Complete Genome Sequence for the Shellfish Pathogen Vibrio coralliilyticus RE98 Isolated from a Shellfish Hatchery.</title>
        <authorList>
            <person name="Richards G.P."/>
            <person name="Bono J.L."/>
            <person name="Watson M.A."/>
            <person name="Needleman D.S."/>
        </authorList>
    </citation>
    <scope>NUCLEOTIDE SEQUENCE [LARGE SCALE GENOMIC DNA]</scope>
    <source>
        <strain evidence="2 3">RE98</strain>
        <plasmid evidence="2 3">p319</plasmid>
    </source>
</reference>
<proteinExistence type="predicted"/>
<keyword evidence="1" id="KW-0472">Membrane</keyword>
<keyword evidence="2" id="KW-0614">Plasmid</keyword>
<feature type="transmembrane region" description="Helical" evidence="1">
    <location>
        <begin position="183"/>
        <end position="203"/>
    </location>
</feature>
<feature type="transmembrane region" description="Helical" evidence="1">
    <location>
        <begin position="144"/>
        <end position="162"/>
    </location>
</feature>
<accession>A0AAN0SHM0</accession>
<name>A0AAN0SHM0_9VIBR</name>
<organism evidence="2 3">
    <name type="scientific">Vibrio coralliilyticus</name>
    <dbReference type="NCBI Taxonomy" id="190893"/>
    <lineage>
        <taxon>Bacteria</taxon>
        <taxon>Pseudomonadati</taxon>
        <taxon>Pseudomonadota</taxon>
        <taxon>Gammaproteobacteria</taxon>
        <taxon>Vibrionales</taxon>
        <taxon>Vibrionaceae</taxon>
        <taxon>Vibrio</taxon>
    </lineage>
</organism>
<dbReference type="KEGG" id="vct:JV59_25825"/>
<keyword evidence="3" id="KW-1185">Reference proteome</keyword>
<feature type="transmembrane region" description="Helical" evidence="1">
    <location>
        <begin position="120"/>
        <end position="138"/>
    </location>
</feature>
<gene>
    <name evidence="2" type="ORF">IX92_27300</name>
</gene>
<feature type="transmembrane region" description="Helical" evidence="1">
    <location>
        <begin position="67"/>
        <end position="85"/>
    </location>
</feature>
<feature type="transmembrane region" description="Helical" evidence="1">
    <location>
        <begin position="265"/>
        <end position="283"/>
    </location>
</feature>
<keyword evidence="1" id="KW-1133">Transmembrane helix</keyword>
<feature type="transmembrane region" description="Helical" evidence="1">
    <location>
        <begin position="35"/>
        <end position="52"/>
    </location>
</feature>
<dbReference type="SUPFAM" id="SSF103481">
    <property type="entry name" value="Multidrug resistance efflux transporter EmrE"/>
    <property type="match status" value="2"/>
</dbReference>
<feature type="transmembrane region" description="Helical" evidence="1">
    <location>
        <begin position="91"/>
        <end position="108"/>
    </location>
</feature>
<evidence type="ECO:0000313" key="2">
    <source>
        <dbReference type="EMBL" id="AIW22764.1"/>
    </source>
</evidence>
<geneLocation type="plasmid" evidence="2 3">
    <name>p319</name>
</geneLocation>
<feature type="transmembrane region" description="Helical" evidence="1">
    <location>
        <begin position="209"/>
        <end position="229"/>
    </location>
</feature>
<keyword evidence="1" id="KW-0812">Transmembrane</keyword>
<feature type="transmembrane region" description="Helical" evidence="1">
    <location>
        <begin position="241"/>
        <end position="259"/>
    </location>
</feature>
<protein>
    <submittedName>
        <fullName evidence="2">Uncharacterized protein</fullName>
    </submittedName>
</protein>
<dbReference type="EMBL" id="CP009620">
    <property type="protein sequence ID" value="AIW22764.1"/>
    <property type="molecule type" value="Genomic_DNA"/>
</dbReference>
<evidence type="ECO:0000313" key="3">
    <source>
        <dbReference type="Proteomes" id="UP000030081"/>
    </source>
</evidence>
<sequence length="297" mass="31924">MKASALGALLIILSHGLNSLNKVWYADASAYVDPMVYALFGYGSAIVFFWLVDRRGTQDAWQHRRHWWNINVSSALTFGCFLYALKFADAVMVSAIESGLLVIFTLLLGRKDTPLTASDLGSGLAIFALTLASCYFGEGVETMNGLGLGLAVLTSLGVAFIIRHQKALADLGYAPQVIMKHRFYLITAAAAVSVAYHTGQWPIVAMGQVASVELVGIAFVGSALCLYLIQQGVARCPLHRSSALMASMPVVTFVVSQAYEGGPLNVPQLLAIVLLALALVRFASRRQAQRPRVNSAA</sequence>
<dbReference type="Proteomes" id="UP000030081">
    <property type="component" value="Plasmid p319"/>
</dbReference>
<dbReference type="AlphaFoldDB" id="A0AAN0SHM0"/>
<evidence type="ECO:0000256" key="1">
    <source>
        <dbReference type="SAM" id="Phobius"/>
    </source>
</evidence>
<dbReference type="InterPro" id="IPR037185">
    <property type="entry name" value="EmrE-like"/>
</dbReference>